<accession>A0ACA9Y811</accession>
<evidence type="ECO:0000313" key="1">
    <source>
        <dbReference type="EMBL" id="CAH6720579.1"/>
    </source>
</evidence>
<dbReference type="Proteomes" id="UP001152531">
    <property type="component" value="Unassembled WGS sequence"/>
</dbReference>
<comment type="caution">
    <text evidence="1">The sequence shown here is derived from an EMBL/GenBank/DDBJ whole genome shotgun (WGS) entry which is preliminary data.</text>
</comment>
<name>A0ACA9Y811_9ASCO</name>
<keyword evidence="2" id="KW-1185">Reference proteome</keyword>
<dbReference type="EMBL" id="CALSDN010000004">
    <property type="protein sequence ID" value="CAH6720579.1"/>
    <property type="molecule type" value="Genomic_DNA"/>
</dbReference>
<organism evidence="1 2">
    <name type="scientific">[Candida] jaroonii</name>
    <dbReference type="NCBI Taxonomy" id="467808"/>
    <lineage>
        <taxon>Eukaryota</taxon>
        <taxon>Fungi</taxon>
        <taxon>Dikarya</taxon>
        <taxon>Ascomycota</taxon>
        <taxon>Saccharomycotina</taxon>
        <taxon>Pichiomycetes</taxon>
        <taxon>Debaryomycetaceae</taxon>
        <taxon>Yamadazyma</taxon>
    </lineage>
</organism>
<sequence length="125" mass="14304">MSKLNSFKDLPLPDLRFEQSFVASLHKYADTQPKLDQMSVEQLDQLNVELDRREQEELINPLPITPSIVTYAVIKDQILMPLIQGFLYTGALILVRPILRMIVLNGQNFGHSLASFIGINQILRR</sequence>
<proteinExistence type="predicted"/>
<gene>
    <name evidence="1" type="ORF">CLIB1444_04S03268</name>
</gene>
<reference evidence="1" key="1">
    <citation type="submission" date="2022-06" db="EMBL/GenBank/DDBJ databases">
        <authorList>
            <person name="Legras J.-L."/>
            <person name="Devillers H."/>
            <person name="Grondin C."/>
        </authorList>
    </citation>
    <scope>NUCLEOTIDE SEQUENCE</scope>
    <source>
        <strain evidence="1">CLIB 1444</strain>
    </source>
</reference>
<protein>
    <submittedName>
        <fullName evidence="1">Uncharacterized protein</fullName>
    </submittedName>
</protein>
<evidence type="ECO:0000313" key="2">
    <source>
        <dbReference type="Proteomes" id="UP001152531"/>
    </source>
</evidence>